<feature type="transmembrane region" description="Helical" evidence="2">
    <location>
        <begin position="6"/>
        <end position="25"/>
    </location>
</feature>
<feature type="transmembrane region" description="Helical" evidence="2">
    <location>
        <begin position="227"/>
        <end position="250"/>
    </location>
</feature>
<reference evidence="4 5" key="1">
    <citation type="submission" date="2024-01" db="EMBL/GenBank/DDBJ databases">
        <title>A draft genome for the cacao thread blight pathogen Marasmiellus scandens.</title>
        <authorList>
            <person name="Baruah I.K."/>
            <person name="Leung J."/>
            <person name="Bukari Y."/>
            <person name="Amoako-Attah I."/>
            <person name="Meinhardt L.W."/>
            <person name="Bailey B.A."/>
            <person name="Cohen S.P."/>
        </authorList>
    </citation>
    <scope>NUCLEOTIDE SEQUENCE [LARGE SCALE GENOMIC DNA]</scope>
    <source>
        <strain evidence="4 5">GH-19</strain>
    </source>
</reference>
<feature type="region of interest" description="Disordered" evidence="1">
    <location>
        <begin position="288"/>
        <end position="312"/>
    </location>
</feature>
<feature type="transmembrane region" description="Helical" evidence="2">
    <location>
        <begin position="46"/>
        <end position="71"/>
    </location>
</feature>
<feature type="transmembrane region" description="Helical" evidence="2">
    <location>
        <begin position="91"/>
        <end position="111"/>
    </location>
</feature>
<feature type="compositionally biased region" description="Basic and acidic residues" evidence="1">
    <location>
        <begin position="288"/>
        <end position="300"/>
    </location>
</feature>
<organism evidence="4 5">
    <name type="scientific">Marasmiellus scandens</name>
    <dbReference type="NCBI Taxonomy" id="2682957"/>
    <lineage>
        <taxon>Eukaryota</taxon>
        <taxon>Fungi</taxon>
        <taxon>Dikarya</taxon>
        <taxon>Basidiomycota</taxon>
        <taxon>Agaricomycotina</taxon>
        <taxon>Agaricomycetes</taxon>
        <taxon>Agaricomycetidae</taxon>
        <taxon>Agaricales</taxon>
        <taxon>Marasmiineae</taxon>
        <taxon>Omphalotaceae</taxon>
        <taxon>Marasmiellus</taxon>
    </lineage>
</organism>
<dbReference type="PANTHER" id="PTHR40465:SF1">
    <property type="entry name" value="DUF6534 DOMAIN-CONTAINING PROTEIN"/>
    <property type="match status" value="1"/>
</dbReference>
<keyword evidence="2" id="KW-1133">Transmembrane helix</keyword>
<dbReference type="EMBL" id="JBANRG010000052">
    <property type="protein sequence ID" value="KAK7444008.1"/>
    <property type="molecule type" value="Genomic_DNA"/>
</dbReference>
<comment type="caution">
    <text evidence="4">The sequence shown here is derived from an EMBL/GenBank/DDBJ whole genome shotgun (WGS) entry which is preliminary data.</text>
</comment>
<feature type="domain" description="DUF6534" evidence="3">
    <location>
        <begin position="169"/>
        <end position="253"/>
    </location>
</feature>
<dbReference type="PANTHER" id="PTHR40465">
    <property type="entry name" value="CHROMOSOME 1, WHOLE GENOME SHOTGUN SEQUENCE"/>
    <property type="match status" value="1"/>
</dbReference>
<evidence type="ECO:0000256" key="1">
    <source>
        <dbReference type="SAM" id="MobiDB-lite"/>
    </source>
</evidence>
<name>A0ABR1IXH9_9AGAR</name>
<evidence type="ECO:0000313" key="5">
    <source>
        <dbReference type="Proteomes" id="UP001498398"/>
    </source>
</evidence>
<evidence type="ECO:0000259" key="3">
    <source>
        <dbReference type="Pfam" id="PF20152"/>
    </source>
</evidence>
<dbReference type="InterPro" id="IPR045339">
    <property type="entry name" value="DUF6534"/>
</dbReference>
<protein>
    <recommendedName>
        <fullName evidence="3">DUF6534 domain-containing protein</fullName>
    </recommendedName>
</protein>
<dbReference type="Pfam" id="PF20152">
    <property type="entry name" value="DUF6534"/>
    <property type="match status" value="1"/>
</dbReference>
<dbReference type="Proteomes" id="UP001498398">
    <property type="component" value="Unassembled WGS sequence"/>
</dbReference>
<keyword evidence="2" id="KW-0472">Membrane</keyword>
<feature type="transmembrane region" description="Helical" evidence="2">
    <location>
        <begin position="203"/>
        <end position="221"/>
    </location>
</feature>
<proteinExistence type="predicted"/>
<evidence type="ECO:0000256" key="2">
    <source>
        <dbReference type="SAM" id="Phobius"/>
    </source>
</evidence>
<accession>A0ABR1IXH9</accession>
<gene>
    <name evidence="4" type="ORF">VKT23_015404</name>
</gene>
<sequence length="329" mass="36663">MSSPGIELTFGMLFIASTVNVWLFGYTCGQYGRYFSLQGINGDDPIWMKAMVTVLFTSDFIHSASVIWMVWHYLVVNYLNPLALGVSIWPYAFNPFFTSLNTLVFHSFLTWRIYHLTKKIHFSALLFTAALCSFSLGVAITGQALRIVQFARFSELLPTATAWISVQFSMDVSLATVLTITFHRSRGVIEETNNVLNRLIQGSIQAGVLAAIFAIGNLIAFRVAPNSFVYLVFAVGLGRTFSITTLDTLLSRSTLKDILSKGTKEIRLDSYPLQTANGIRIQTQTHRDYGVGRNPSRDHSSGISVGECKEPSLQDSQTKDLYLVKSHMV</sequence>
<keyword evidence="5" id="KW-1185">Reference proteome</keyword>
<keyword evidence="2" id="KW-0812">Transmembrane</keyword>
<feature type="transmembrane region" description="Helical" evidence="2">
    <location>
        <begin position="123"/>
        <end position="142"/>
    </location>
</feature>
<feature type="transmembrane region" description="Helical" evidence="2">
    <location>
        <begin position="162"/>
        <end position="182"/>
    </location>
</feature>
<evidence type="ECO:0000313" key="4">
    <source>
        <dbReference type="EMBL" id="KAK7444008.1"/>
    </source>
</evidence>